<dbReference type="SUPFAM" id="SSF55068">
    <property type="entry name" value="Peptide methionine sulfoxide reductase"/>
    <property type="match status" value="1"/>
</dbReference>
<organism evidence="6 7">
    <name type="scientific">Candidatus Yanofskybacteria bacterium CG10_big_fil_rev_8_21_14_0_10_46_23</name>
    <dbReference type="NCBI Taxonomy" id="1975098"/>
    <lineage>
        <taxon>Bacteria</taxon>
        <taxon>Candidatus Yanofskyibacteriota</taxon>
    </lineage>
</organism>
<reference evidence="6 7" key="1">
    <citation type="submission" date="2017-09" db="EMBL/GenBank/DDBJ databases">
        <title>Depth-based differentiation of microbial function through sediment-hosted aquifers and enrichment of novel symbionts in the deep terrestrial subsurface.</title>
        <authorList>
            <person name="Probst A.J."/>
            <person name="Ladd B."/>
            <person name="Jarett J.K."/>
            <person name="Geller-Mcgrath D.E."/>
            <person name="Sieber C.M."/>
            <person name="Emerson J.B."/>
            <person name="Anantharaman K."/>
            <person name="Thomas B.C."/>
            <person name="Malmstrom R."/>
            <person name="Stieglmeier M."/>
            <person name="Klingl A."/>
            <person name="Woyke T."/>
            <person name="Ryan C.M."/>
            <person name="Banfield J.F."/>
        </authorList>
    </citation>
    <scope>NUCLEOTIDE SEQUENCE [LARGE SCALE GENOMIC DNA]</scope>
    <source>
        <strain evidence="6">CG10_big_fil_rev_8_21_14_0_10_46_23</strain>
    </source>
</reference>
<evidence type="ECO:0000313" key="6">
    <source>
        <dbReference type="EMBL" id="PIR41457.1"/>
    </source>
</evidence>
<dbReference type="AlphaFoldDB" id="A0A2H0R4M0"/>
<dbReference type="GO" id="GO:0008113">
    <property type="term" value="F:peptide-methionine (S)-S-oxide reductase activity"/>
    <property type="evidence" value="ECO:0007669"/>
    <property type="project" value="UniProtKB-UniRule"/>
</dbReference>
<dbReference type="PANTHER" id="PTHR43774">
    <property type="entry name" value="PEPTIDE METHIONINE SULFOXIDE REDUCTASE"/>
    <property type="match status" value="1"/>
</dbReference>
<proteinExistence type="inferred from homology"/>
<name>A0A2H0R4M0_9BACT</name>
<comment type="catalytic activity">
    <reaction evidence="3 4">
        <text>[thioredoxin]-disulfide + L-methionine + H2O = L-methionine (S)-S-oxide + [thioredoxin]-dithiol</text>
        <dbReference type="Rhea" id="RHEA:19993"/>
        <dbReference type="Rhea" id="RHEA-COMP:10698"/>
        <dbReference type="Rhea" id="RHEA-COMP:10700"/>
        <dbReference type="ChEBI" id="CHEBI:15377"/>
        <dbReference type="ChEBI" id="CHEBI:29950"/>
        <dbReference type="ChEBI" id="CHEBI:50058"/>
        <dbReference type="ChEBI" id="CHEBI:57844"/>
        <dbReference type="ChEBI" id="CHEBI:58772"/>
        <dbReference type="EC" id="1.8.4.11"/>
    </reaction>
</comment>
<dbReference type="InterPro" id="IPR002569">
    <property type="entry name" value="Met_Sox_Rdtase_MsrA_dom"/>
</dbReference>
<sequence length="163" mass="18765">MENKNKATQEAAFAAGCFWGIEDAFRQLEGVTFTEVGYMGGHQDDPSYEGVCGGQTGHAETVHLEFDPDKISYQKLLKTFWEIHDPTTLNRQGPDVGSQYRSVIFYYNDDQRKQAEESKTALEDSEKYDDEVVTEIVPAPEFYRAEEYHQQYFEKTGRRVCHV</sequence>
<dbReference type="Pfam" id="PF01625">
    <property type="entry name" value="PMSR"/>
    <property type="match status" value="1"/>
</dbReference>
<evidence type="ECO:0000256" key="1">
    <source>
        <dbReference type="ARBA" id="ARBA00023002"/>
    </source>
</evidence>
<dbReference type="PANTHER" id="PTHR43774:SF1">
    <property type="entry name" value="PEPTIDE METHIONINE SULFOXIDE REDUCTASE MSRA 2"/>
    <property type="match status" value="1"/>
</dbReference>
<dbReference type="NCBIfam" id="TIGR00401">
    <property type="entry name" value="msrA"/>
    <property type="match status" value="1"/>
</dbReference>
<accession>A0A2H0R4M0</accession>
<protein>
    <recommendedName>
        <fullName evidence="4">Peptide methionine sulfoxide reductase MsrA</fullName>
        <shortName evidence="4">Protein-methionine-S-oxide reductase</shortName>
        <ecNumber evidence="4">1.8.4.11</ecNumber>
    </recommendedName>
    <alternativeName>
        <fullName evidence="4">Peptide-methionine (S)-S-oxide reductase</fullName>
        <shortName evidence="4">Peptide Met(O) reductase</shortName>
    </alternativeName>
</protein>
<keyword evidence="1 4" id="KW-0560">Oxidoreductase</keyword>
<dbReference type="EC" id="1.8.4.11" evidence="4"/>
<dbReference type="GO" id="GO:0033744">
    <property type="term" value="F:L-methionine:thioredoxin-disulfide S-oxidoreductase activity"/>
    <property type="evidence" value="ECO:0007669"/>
    <property type="project" value="RHEA"/>
</dbReference>
<dbReference type="InterPro" id="IPR036509">
    <property type="entry name" value="Met_Sox_Rdtase_MsrA_sf"/>
</dbReference>
<comment type="similarity">
    <text evidence="4">Belongs to the MsrA Met sulfoxide reductase family.</text>
</comment>
<dbReference type="Gene3D" id="3.30.1060.10">
    <property type="entry name" value="Peptide methionine sulphoxide reductase MsrA"/>
    <property type="match status" value="1"/>
</dbReference>
<evidence type="ECO:0000256" key="2">
    <source>
        <dbReference type="ARBA" id="ARBA00047806"/>
    </source>
</evidence>
<dbReference type="HAMAP" id="MF_01401">
    <property type="entry name" value="MsrA"/>
    <property type="match status" value="1"/>
</dbReference>
<evidence type="ECO:0000259" key="5">
    <source>
        <dbReference type="Pfam" id="PF01625"/>
    </source>
</evidence>
<comment type="function">
    <text evidence="4">Has an important function as a repair enzyme for proteins that have been inactivated by oxidation. Catalyzes the reversible oxidation-reduction of methionine sulfoxide in proteins to methionine.</text>
</comment>
<comment type="catalytic activity">
    <reaction evidence="2 4">
        <text>L-methionyl-[protein] + [thioredoxin]-disulfide + H2O = L-methionyl-(S)-S-oxide-[protein] + [thioredoxin]-dithiol</text>
        <dbReference type="Rhea" id="RHEA:14217"/>
        <dbReference type="Rhea" id="RHEA-COMP:10698"/>
        <dbReference type="Rhea" id="RHEA-COMP:10700"/>
        <dbReference type="Rhea" id="RHEA-COMP:12313"/>
        <dbReference type="Rhea" id="RHEA-COMP:12315"/>
        <dbReference type="ChEBI" id="CHEBI:15377"/>
        <dbReference type="ChEBI" id="CHEBI:16044"/>
        <dbReference type="ChEBI" id="CHEBI:29950"/>
        <dbReference type="ChEBI" id="CHEBI:44120"/>
        <dbReference type="ChEBI" id="CHEBI:50058"/>
        <dbReference type="EC" id="1.8.4.11"/>
    </reaction>
</comment>
<feature type="domain" description="Peptide methionine sulphoxide reductase MsrA" evidence="5">
    <location>
        <begin position="11"/>
        <end position="162"/>
    </location>
</feature>
<gene>
    <name evidence="4 6" type="primary">msrA</name>
    <name evidence="6" type="ORF">COV31_01115</name>
</gene>
<comment type="caution">
    <text evidence="6">The sequence shown here is derived from an EMBL/GenBank/DDBJ whole genome shotgun (WGS) entry which is preliminary data.</text>
</comment>
<evidence type="ECO:0000256" key="3">
    <source>
        <dbReference type="ARBA" id="ARBA00048782"/>
    </source>
</evidence>
<dbReference type="Proteomes" id="UP000230232">
    <property type="component" value="Unassembled WGS sequence"/>
</dbReference>
<feature type="active site" evidence="4">
    <location>
        <position position="17"/>
    </location>
</feature>
<evidence type="ECO:0000256" key="4">
    <source>
        <dbReference type="HAMAP-Rule" id="MF_01401"/>
    </source>
</evidence>
<evidence type="ECO:0000313" key="7">
    <source>
        <dbReference type="Proteomes" id="UP000230232"/>
    </source>
</evidence>
<dbReference type="EMBL" id="PCXO01000005">
    <property type="protein sequence ID" value="PIR41457.1"/>
    <property type="molecule type" value="Genomic_DNA"/>
</dbReference>